<feature type="chain" id="PRO_5047063655" evidence="5">
    <location>
        <begin position="24"/>
        <end position="352"/>
    </location>
</feature>
<keyword evidence="3" id="KW-0813">Transport</keyword>
<dbReference type="CDD" id="cd01146">
    <property type="entry name" value="FhuD"/>
    <property type="match status" value="1"/>
</dbReference>
<keyword evidence="4 5" id="KW-0732">Signal</keyword>
<accession>A0ABU7L7Y3</accession>
<comment type="caution">
    <text evidence="7">The sequence shown here is derived from an EMBL/GenBank/DDBJ whole genome shotgun (WGS) entry which is preliminary data.</text>
</comment>
<evidence type="ECO:0000256" key="4">
    <source>
        <dbReference type="ARBA" id="ARBA00022729"/>
    </source>
</evidence>
<reference evidence="7 8" key="1">
    <citation type="submission" date="2023-07" db="EMBL/GenBank/DDBJ databases">
        <authorList>
            <person name="Girao M."/>
            <person name="Carvalho M.F."/>
        </authorList>
    </citation>
    <scope>NUCLEOTIDE SEQUENCE [LARGE SCALE GENOMIC DNA]</scope>
    <source>
        <strain evidence="7 8">YIM65754</strain>
    </source>
</reference>
<dbReference type="Proteomes" id="UP001336020">
    <property type="component" value="Unassembled WGS sequence"/>
</dbReference>
<dbReference type="SUPFAM" id="SSF53807">
    <property type="entry name" value="Helical backbone' metal receptor"/>
    <property type="match status" value="1"/>
</dbReference>
<evidence type="ECO:0000256" key="1">
    <source>
        <dbReference type="ARBA" id="ARBA00004196"/>
    </source>
</evidence>
<evidence type="ECO:0000259" key="6">
    <source>
        <dbReference type="PROSITE" id="PS50983"/>
    </source>
</evidence>
<proteinExistence type="inferred from homology"/>
<feature type="signal peptide" evidence="5">
    <location>
        <begin position="1"/>
        <end position="23"/>
    </location>
</feature>
<evidence type="ECO:0000256" key="3">
    <source>
        <dbReference type="ARBA" id="ARBA00022448"/>
    </source>
</evidence>
<gene>
    <name evidence="7" type="ORF">Q7514_08925</name>
</gene>
<organism evidence="7 8">
    <name type="scientific">Rhodococcus artemisiae</name>
    <dbReference type="NCBI Taxonomy" id="714159"/>
    <lineage>
        <taxon>Bacteria</taxon>
        <taxon>Bacillati</taxon>
        <taxon>Actinomycetota</taxon>
        <taxon>Actinomycetes</taxon>
        <taxon>Mycobacteriales</taxon>
        <taxon>Nocardiaceae</taxon>
        <taxon>Rhodococcus</taxon>
    </lineage>
</organism>
<dbReference type="RefSeq" id="WP_330132890.1">
    <property type="nucleotide sequence ID" value="NZ_JAUTXY010000003.1"/>
</dbReference>
<protein>
    <submittedName>
        <fullName evidence="7">Iron-siderophore ABC transporter substrate-binding protein</fullName>
    </submittedName>
</protein>
<dbReference type="InterPro" id="IPR002491">
    <property type="entry name" value="ABC_transptr_periplasmic_BD"/>
</dbReference>
<sequence length="352" mass="36654">MELPAHRVRIVALAATTAALALAGCSAPADDPASEIVRTTTRIAGAAVVGIERDTTTACALPSPTDPGLPAGSTHGVIHTAGVSEVPNDPQRIVVLDAASLDAVCALGLWERVVGVGIAPDERPEYLGTGVSEIPAIGSAGSPDLAAIEQARPDLIVGAAADTGLYDSLSSVAPTVVVGSDQVFWRQQFERVGESLGRSEAARRVLEEYSLAASELGRELTSSQTQASLVRFTGDGPTIDGTASFPGQVLADLGAARPAPQRFGVEDGRAYRPLDTEDPSPADGDVIFVRFDGPDGLDRGTEYMKRDEWLDLGAVTDNRLFSVSDEVWSTPGPVAAHAVLTDLRDSLNGYSN</sequence>
<dbReference type="InterPro" id="IPR051313">
    <property type="entry name" value="Bact_iron-sidero_bind"/>
</dbReference>
<dbReference type="Gene3D" id="3.40.50.1980">
    <property type="entry name" value="Nitrogenase molybdenum iron protein domain"/>
    <property type="match status" value="2"/>
</dbReference>
<evidence type="ECO:0000313" key="8">
    <source>
        <dbReference type="Proteomes" id="UP001336020"/>
    </source>
</evidence>
<dbReference type="PROSITE" id="PS50983">
    <property type="entry name" value="FE_B12_PBP"/>
    <property type="match status" value="1"/>
</dbReference>
<dbReference type="PROSITE" id="PS51257">
    <property type="entry name" value="PROKAR_LIPOPROTEIN"/>
    <property type="match status" value="1"/>
</dbReference>
<comment type="subcellular location">
    <subcellularLocation>
        <location evidence="1">Cell envelope</location>
    </subcellularLocation>
</comment>
<comment type="similarity">
    <text evidence="2">Belongs to the bacterial solute-binding protein 8 family.</text>
</comment>
<name>A0ABU7L7Y3_9NOCA</name>
<dbReference type="PANTHER" id="PTHR30532">
    <property type="entry name" value="IRON III DICITRATE-BINDING PERIPLASMIC PROTEIN"/>
    <property type="match status" value="1"/>
</dbReference>
<keyword evidence="8" id="KW-1185">Reference proteome</keyword>
<evidence type="ECO:0000313" key="7">
    <source>
        <dbReference type="EMBL" id="MEE2057648.1"/>
    </source>
</evidence>
<dbReference type="PANTHER" id="PTHR30532:SF25">
    <property type="entry name" value="IRON(III) DICITRATE-BINDING PERIPLASMIC PROTEIN"/>
    <property type="match status" value="1"/>
</dbReference>
<feature type="domain" description="Fe/B12 periplasmic-binding" evidence="6">
    <location>
        <begin position="92"/>
        <end position="351"/>
    </location>
</feature>
<evidence type="ECO:0000256" key="2">
    <source>
        <dbReference type="ARBA" id="ARBA00008814"/>
    </source>
</evidence>
<evidence type="ECO:0000256" key="5">
    <source>
        <dbReference type="SAM" id="SignalP"/>
    </source>
</evidence>
<dbReference type="Pfam" id="PF01497">
    <property type="entry name" value="Peripla_BP_2"/>
    <property type="match status" value="1"/>
</dbReference>
<dbReference type="EMBL" id="JAUTXY010000003">
    <property type="protein sequence ID" value="MEE2057648.1"/>
    <property type="molecule type" value="Genomic_DNA"/>
</dbReference>